<keyword evidence="1" id="KW-0472">Membrane</keyword>
<evidence type="ECO:0000313" key="3">
    <source>
        <dbReference type="Proteomes" id="UP000682811"/>
    </source>
</evidence>
<sequence>MSDNRQAWPEAGEWAAYVRGELLPERAEWLESLLLEDDRALELYLQALAVEEASLPVLESPELFAQHVMNRIETSETKVVNMEKKENRRRFYEHRLFHYVIAASLTLIFLSAGWFDRLTPGPAQAAKLAEKTSISEELVKVTTDWLDRLKP</sequence>
<keyword evidence="1" id="KW-0812">Transmembrane</keyword>
<evidence type="ECO:0000256" key="1">
    <source>
        <dbReference type="SAM" id="Phobius"/>
    </source>
</evidence>
<evidence type="ECO:0000313" key="2">
    <source>
        <dbReference type="EMBL" id="GIO49495.1"/>
    </source>
</evidence>
<accession>A0A920CSN9</accession>
<reference evidence="2 3" key="1">
    <citation type="submission" date="2021-03" db="EMBL/GenBank/DDBJ databases">
        <title>Antimicrobial resistance genes in bacteria isolated from Japanese honey, and their potential for conferring macrolide and lincosamide resistance in the American foulbrood pathogen Paenibacillus larvae.</title>
        <authorList>
            <person name="Okamoto M."/>
            <person name="Kumagai M."/>
            <person name="Kanamori H."/>
            <person name="Takamatsu D."/>
        </authorList>
    </citation>
    <scope>NUCLEOTIDE SEQUENCE [LARGE SCALE GENOMIC DNA]</scope>
    <source>
        <strain evidence="2 3">J34TS1</strain>
    </source>
</reference>
<gene>
    <name evidence="2" type="ORF">J34TS1_42600</name>
</gene>
<dbReference type="RefSeq" id="WP_212979981.1">
    <property type="nucleotide sequence ID" value="NZ_AP025343.1"/>
</dbReference>
<comment type="caution">
    <text evidence="2">The sequence shown here is derived from an EMBL/GenBank/DDBJ whole genome shotgun (WGS) entry which is preliminary data.</text>
</comment>
<name>A0A920CSN9_9BACL</name>
<protein>
    <submittedName>
        <fullName evidence="2">Uncharacterized protein</fullName>
    </submittedName>
</protein>
<feature type="transmembrane region" description="Helical" evidence="1">
    <location>
        <begin position="96"/>
        <end position="115"/>
    </location>
</feature>
<dbReference type="EMBL" id="BORT01000022">
    <property type="protein sequence ID" value="GIO49495.1"/>
    <property type="molecule type" value="Genomic_DNA"/>
</dbReference>
<dbReference type="AlphaFoldDB" id="A0A920CSN9"/>
<organism evidence="2 3">
    <name type="scientific">Paenibacillus azoreducens</name>
    <dbReference type="NCBI Taxonomy" id="116718"/>
    <lineage>
        <taxon>Bacteria</taxon>
        <taxon>Bacillati</taxon>
        <taxon>Bacillota</taxon>
        <taxon>Bacilli</taxon>
        <taxon>Bacillales</taxon>
        <taxon>Paenibacillaceae</taxon>
        <taxon>Paenibacillus</taxon>
    </lineage>
</organism>
<proteinExistence type="predicted"/>
<keyword evidence="3" id="KW-1185">Reference proteome</keyword>
<keyword evidence="1" id="KW-1133">Transmembrane helix</keyword>
<dbReference type="Proteomes" id="UP000682811">
    <property type="component" value="Unassembled WGS sequence"/>
</dbReference>